<reference evidence="2 3" key="1">
    <citation type="submission" date="2017-09" db="EMBL/GenBank/DDBJ databases">
        <title>Depth-based differentiation of microbial function through sediment-hosted aquifers and enrichment of novel symbionts in the deep terrestrial subsurface.</title>
        <authorList>
            <person name="Probst A.J."/>
            <person name="Ladd B."/>
            <person name="Jarett J.K."/>
            <person name="Geller-Mcgrath D.E."/>
            <person name="Sieber C.M."/>
            <person name="Emerson J.B."/>
            <person name="Anantharaman K."/>
            <person name="Thomas B.C."/>
            <person name="Malmstrom R."/>
            <person name="Stieglmeier M."/>
            <person name="Klingl A."/>
            <person name="Woyke T."/>
            <person name="Ryan C.M."/>
            <person name="Banfield J.F."/>
        </authorList>
    </citation>
    <scope>NUCLEOTIDE SEQUENCE [LARGE SCALE GENOMIC DNA]</scope>
    <source>
        <strain evidence="2">CG11_big_fil_rev_8_21_14_0_20_40_24</strain>
    </source>
</reference>
<feature type="non-terminal residue" evidence="2">
    <location>
        <position position="1"/>
    </location>
</feature>
<feature type="domain" description="YdbS-like PH" evidence="1">
    <location>
        <begin position="2"/>
        <end position="32"/>
    </location>
</feature>
<dbReference type="AlphaFoldDB" id="A0A2H0K7C4"/>
<dbReference type="EMBL" id="PCVC01000007">
    <property type="protein sequence ID" value="PIQ67160.1"/>
    <property type="molecule type" value="Genomic_DNA"/>
</dbReference>
<organism evidence="2 3">
    <name type="scientific">Candidatus Zambryskibacteria bacterium CG11_big_fil_rev_8_21_14_0_20_40_24</name>
    <dbReference type="NCBI Taxonomy" id="1975116"/>
    <lineage>
        <taxon>Bacteria</taxon>
        <taxon>Candidatus Zambryskiibacteriota</taxon>
    </lineage>
</organism>
<comment type="caution">
    <text evidence="2">The sequence shown here is derived from an EMBL/GenBank/DDBJ whole genome shotgun (WGS) entry which is preliminary data.</text>
</comment>
<name>A0A2H0K7C4_9BACT</name>
<evidence type="ECO:0000313" key="2">
    <source>
        <dbReference type="EMBL" id="PIQ67160.1"/>
    </source>
</evidence>
<dbReference type="Proteomes" id="UP000229834">
    <property type="component" value="Unassembled WGS sequence"/>
</dbReference>
<accession>A0A2H0K7C4</accession>
<protein>
    <recommendedName>
        <fullName evidence="1">YdbS-like PH domain-containing protein</fullName>
    </recommendedName>
</protein>
<sequence>NSIYFTQIRTVNVNVGLIDKIFGVGTINIDTGKIETVQSGTGANQRTGTRTAFDKLLHINTPYEVYKYFHTTLIGREESLYSGRADRENLSNNI</sequence>
<evidence type="ECO:0000259" key="1">
    <source>
        <dbReference type="Pfam" id="PF03703"/>
    </source>
</evidence>
<evidence type="ECO:0000313" key="3">
    <source>
        <dbReference type="Proteomes" id="UP000229834"/>
    </source>
</evidence>
<dbReference type="InterPro" id="IPR005182">
    <property type="entry name" value="YdbS-like_PH"/>
</dbReference>
<gene>
    <name evidence="2" type="ORF">COV95_00230</name>
</gene>
<dbReference type="Pfam" id="PF03703">
    <property type="entry name" value="bPH_2"/>
    <property type="match status" value="1"/>
</dbReference>
<proteinExistence type="predicted"/>